<gene>
    <name evidence="1" type="ORF">BZ3500_MVSOF-1268-A1-R1_CHR11-3G03494</name>
</gene>
<evidence type="ECO:0000313" key="2">
    <source>
        <dbReference type="Proteomes" id="UP000249723"/>
    </source>
</evidence>
<organism evidence="1 2">
    <name type="scientific">Microbotryum saponariae</name>
    <dbReference type="NCBI Taxonomy" id="289078"/>
    <lineage>
        <taxon>Eukaryota</taxon>
        <taxon>Fungi</taxon>
        <taxon>Dikarya</taxon>
        <taxon>Basidiomycota</taxon>
        <taxon>Pucciniomycotina</taxon>
        <taxon>Microbotryomycetes</taxon>
        <taxon>Microbotryales</taxon>
        <taxon>Microbotryaceae</taxon>
        <taxon>Microbotryum</taxon>
    </lineage>
</organism>
<dbReference type="Proteomes" id="UP000249723">
    <property type="component" value="Unassembled WGS sequence"/>
</dbReference>
<sequence length="79" mass="8774">MEFNIKYHYLLELEGAIRHFGPPKLFDSSVAESANKVVHQVNMRTNHQAPSRDVAQTLAKTAALTFVTGGGLWRHGGRV</sequence>
<proteinExistence type="predicted"/>
<reference evidence="2" key="1">
    <citation type="submission" date="2016-10" db="EMBL/GenBank/DDBJ databases">
        <authorList>
            <person name="Jeantristanb JTB J.-T."/>
            <person name="Ricardo R."/>
        </authorList>
    </citation>
    <scope>NUCLEOTIDE SEQUENCE [LARGE SCALE GENOMIC DNA]</scope>
</reference>
<name>A0A2X0ML14_9BASI</name>
<dbReference type="AlphaFoldDB" id="A0A2X0ML14"/>
<dbReference type="OrthoDB" id="2506088at2759"/>
<dbReference type="EMBL" id="FMWP01000060">
    <property type="protein sequence ID" value="SCZ94940.1"/>
    <property type="molecule type" value="Genomic_DNA"/>
</dbReference>
<accession>A0A2X0ML14</accession>
<keyword evidence="2" id="KW-1185">Reference proteome</keyword>
<evidence type="ECO:0000313" key="1">
    <source>
        <dbReference type="EMBL" id="SCZ94940.1"/>
    </source>
</evidence>
<protein>
    <submittedName>
        <fullName evidence="1">BZ3500_MvSof-1268-A1-R1_Chr11-3g03494 protein</fullName>
    </submittedName>
</protein>
<dbReference type="STRING" id="289078.A0A2X0ML14"/>